<evidence type="ECO:0000313" key="2">
    <source>
        <dbReference type="EMBL" id="KAJ8874129.1"/>
    </source>
</evidence>
<keyword evidence="3" id="KW-1185">Reference proteome</keyword>
<dbReference type="Proteomes" id="UP001159363">
    <property type="component" value="Chromosome 9"/>
</dbReference>
<organism evidence="2 3">
    <name type="scientific">Dryococelus australis</name>
    <dbReference type="NCBI Taxonomy" id="614101"/>
    <lineage>
        <taxon>Eukaryota</taxon>
        <taxon>Metazoa</taxon>
        <taxon>Ecdysozoa</taxon>
        <taxon>Arthropoda</taxon>
        <taxon>Hexapoda</taxon>
        <taxon>Insecta</taxon>
        <taxon>Pterygota</taxon>
        <taxon>Neoptera</taxon>
        <taxon>Polyneoptera</taxon>
        <taxon>Phasmatodea</taxon>
        <taxon>Verophasmatodea</taxon>
        <taxon>Anareolatae</taxon>
        <taxon>Phasmatidae</taxon>
        <taxon>Eurycanthinae</taxon>
        <taxon>Dryococelus</taxon>
    </lineage>
</organism>
<proteinExistence type="predicted"/>
<protein>
    <submittedName>
        <fullName evidence="2">Uncharacterized protein</fullName>
    </submittedName>
</protein>
<feature type="compositionally biased region" description="Basic and acidic residues" evidence="1">
    <location>
        <begin position="203"/>
        <end position="213"/>
    </location>
</feature>
<dbReference type="EMBL" id="JARBHB010000010">
    <property type="protein sequence ID" value="KAJ8874129.1"/>
    <property type="molecule type" value="Genomic_DNA"/>
</dbReference>
<name>A0ABQ9GQ19_9NEOP</name>
<feature type="region of interest" description="Disordered" evidence="1">
    <location>
        <begin position="200"/>
        <end position="220"/>
    </location>
</feature>
<comment type="caution">
    <text evidence="2">The sequence shown here is derived from an EMBL/GenBank/DDBJ whole genome shotgun (WGS) entry which is preliminary data.</text>
</comment>
<accession>A0ABQ9GQ19</accession>
<reference evidence="2 3" key="1">
    <citation type="submission" date="2023-02" db="EMBL/GenBank/DDBJ databases">
        <title>LHISI_Scaffold_Assembly.</title>
        <authorList>
            <person name="Stuart O.P."/>
            <person name="Cleave R."/>
            <person name="Magrath M.J.L."/>
            <person name="Mikheyev A.S."/>
        </authorList>
    </citation>
    <scope>NUCLEOTIDE SEQUENCE [LARGE SCALE GENOMIC DNA]</scope>
    <source>
        <strain evidence="2">Daus_M_001</strain>
        <tissue evidence="2">Leg muscle</tissue>
    </source>
</reference>
<sequence>MRVSVAHIAPSLLDLRRRLARSPTTKVSRVTPAFSHVGIVLDDAVGRRVFSGISRFPALSFRRRSLSLLRIMICRPWRLFPRPCVQFPHQHDKEPGEKNKWDVRQRVVTPSFETAGISLVKQVGHGFSGFRIKLWQGIPIGGDVDNYQPKSPTRKYSQHSDTKVGVVAYLGLPASDVYREGVKCGDIPAALNIEQRRNARTVETGDPRKKPADQQHLPARSPVTRIQERPRWEMNPLVEQASEAKQQTRLPERIRDVRTGREEGRGWSIKYKGPQRAHDIDNPFLWLSKSPLDSPALCRDPCERAVPPPPPFNSRFIPLNPIALLQRSSFVYSESADSTAVQLCYVVRCLETKDAESKCHGVPLISVGSELFDCRYGLLAKNVRLRTSVSPLLYMPMLPDWLSSRHCWFMSLITGNKTCILLGVTTERIACQLNQETLRLAIRFKSCTPIGWRAQHRVRMRGPFESSLSLPPTFNYARRKARTLVLQLDAAEEF</sequence>
<gene>
    <name evidence="2" type="ORF">PR048_024971</name>
</gene>
<evidence type="ECO:0000313" key="3">
    <source>
        <dbReference type="Proteomes" id="UP001159363"/>
    </source>
</evidence>
<evidence type="ECO:0000256" key="1">
    <source>
        <dbReference type="SAM" id="MobiDB-lite"/>
    </source>
</evidence>